<evidence type="ECO:0000313" key="1">
    <source>
        <dbReference type="EMBL" id="KAJ4717900.1"/>
    </source>
</evidence>
<comment type="caution">
    <text evidence="1">The sequence shown here is derived from an EMBL/GenBank/DDBJ whole genome shotgun (WGS) entry which is preliminary data.</text>
</comment>
<proteinExistence type="predicted"/>
<protein>
    <submittedName>
        <fullName evidence="1">Uncharacterized protein</fullName>
    </submittedName>
</protein>
<evidence type="ECO:0000313" key="2">
    <source>
        <dbReference type="Proteomes" id="UP001164539"/>
    </source>
</evidence>
<keyword evidence="2" id="KW-1185">Reference proteome</keyword>
<sequence length="381" mass="43895">MLCFLSVLMASSTVYIYFTFPRLHDNNLMLFLLLVVSFFFLSIFFAVTLFLTYKKIKRLQELENYANVLKGSLENSARSNKTENDPTRMAESLLREILPSKSAKWETFVRSGKRREPEKAEPLQEKVAQKGWPTVQEEVGQKGGPPVQEEVEEKSEPVQEGEKAEPVQQEEKKVKKKKKKAKKKLVDSKVEENGVGTEKPESGLDIPQLGCLCPLTSMGSATQQKIKDLYHELLDSYHNDEMTHAQVGEFSKCLAKAKKELENKSKVVDRKISIKRALLGKADRSSIERLRQQIMELEGQQSRLEADVIVYDWLHYRLQHSPACKKMLEVTANKERSKKSSKPPKRTDKDEFGCISFEELLAQEKKDAFWQKDWKLRMCSR</sequence>
<name>A0ACC1Y5W4_MELAZ</name>
<organism evidence="1 2">
    <name type="scientific">Melia azedarach</name>
    <name type="common">Chinaberry tree</name>
    <dbReference type="NCBI Taxonomy" id="155640"/>
    <lineage>
        <taxon>Eukaryota</taxon>
        <taxon>Viridiplantae</taxon>
        <taxon>Streptophyta</taxon>
        <taxon>Embryophyta</taxon>
        <taxon>Tracheophyta</taxon>
        <taxon>Spermatophyta</taxon>
        <taxon>Magnoliopsida</taxon>
        <taxon>eudicotyledons</taxon>
        <taxon>Gunneridae</taxon>
        <taxon>Pentapetalae</taxon>
        <taxon>rosids</taxon>
        <taxon>malvids</taxon>
        <taxon>Sapindales</taxon>
        <taxon>Meliaceae</taxon>
        <taxon>Melia</taxon>
    </lineage>
</organism>
<reference evidence="1 2" key="1">
    <citation type="journal article" date="2023" name="Science">
        <title>Complex scaffold remodeling in plant triterpene biosynthesis.</title>
        <authorList>
            <person name="De La Pena R."/>
            <person name="Hodgson H."/>
            <person name="Liu J.C."/>
            <person name="Stephenson M.J."/>
            <person name="Martin A.C."/>
            <person name="Owen C."/>
            <person name="Harkess A."/>
            <person name="Leebens-Mack J."/>
            <person name="Jimenez L.E."/>
            <person name="Osbourn A."/>
            <person name="Sattely E.S."/>
        </authorList>
    </citation>
    <scope>NUCLEOTIDE SEQUENCE [LARGE SCALE GENOMIC DNA]</scope>
    <source>
        <strain evidence="2">cv. JPN11</strain>
        <tissue evidence="1">Leaf</tissue>
    </source>
</reference>
<accession>A0ACC1Y5W4</accession>
<dbReference type="EMBL" id="CM051398">
    <property type="protein sequence ID" value="KAJ4717900.1"/>
    <property type="molecule type" value="Genomic_DNA"/>
</dbReference>
<gene>
    <name evidence="1" type="ORF">OWV82_009655</name>
</gene>
<dbReference type="Proteomes" id="UP001164539">
    <property type="component" value="Chromosome 5"/>
</dbReference>